<proteinExistence type="predicted"/>
<sequence>MVAVLSSSIVLSSLEAHFAMPSALLTSHRRKHDFALLDSQPLEGPCDFIVWVSDKMKYLIL</sequence>
<protein>
    <submittedName>
        <fullName evidence="1">Uncharacterized protein</fullName>
    </submittedName>
</protein>
<organism evidence="1 2">
    <name type="scientific">Erythroxylum novogranatense</name>
    <dbReference type="NCBI Taxonomy" id="1862640"/>
    <lineage>
        <taxon>Eukaryota</taxon>
        <taxon>Viridiplantae</taxon>
        <taxon>Streptophyta</taxon>
        <taxon>Embryophyta</taxon>
        <taxon>Tracheophyta</taxon>
        <taxon>Spermatophyta</taxon>
        <taxon>Magnoliopsida</taxon>
        <taxon>eudicotyledons</taxon>
        <taxon>Gunneridae</taxon>
        <taxon>Pentapetalae</taxon>
        <taxon>rosids</taxon>
        <taxon>fabids</taxon>
        <taxon>Malpighiales</taxon>
        <taxon>Erythroxylaceae</taxon>
        <taxon>Erythroxylum</taxon>
    </lineage>
</organism>
<dbReference type="AlphaFoldDB" id="A0AAV8SBA5"/>
<evidence type="ECO:0000313" key="2">
    <source>
        <dbReference type="Proteomes" id="UP001159364"/>
    </source>
</evidence>
<accession>A0AAV8SBA5</accession>
<evidence type="ECO:0000313" key="1">
    <source>
        <dbReference type="EMBL" id="KAJ8749497.1"/>
    </source>
</evidence>
<dbReference type="EMBL" id="JAIWQS010000012">
    <property type="protein sequence ID" value="KAJ8749497.1"/>
    <property type="molecule type" value="Genomic_DNA"/>
</dbReference>
<comment type="caution">
    <text evidence="1">The sequence shown here is derived from an EMBL/GenBank/DDBJ whole genome shotgun (WGS) entry which is preliminary data.</text>
</comment>
<keyword evidence="2" id="KW-1185">Reference proteome</keyword>
<reference evidence="1 2" key="1">
    <citation type="submission" date="2021-09" db="EMBL/GenBank/DDBJ databases">
        <title>Genomic insights and catalytic innovation underlie evolution of tropane alkaloids biosynthesis.</title>
        <authorList>
            <person name="Wang Y.-J."/>
            <person name="Tian T."/>
            <person name="Huang J.-P."/>
            <person name="Huang S.-X."/>
        </authorList>
    </citation>
    <scope>NUCLEOTIDE SEQUENCE [LARGE SCALE GENOMIC DNA]</scope>
    <source>
        <strain evidence="1">KIB-2018</strain>
        <tissue evidence="1">Leaf</tissue>
    </source>
</reference>
<name>A0AAV8SBA5_9ROSI</name>
<dbReference type="Proteomes" id="UP001159364">
    <property type="component" value="Linkage Group LG12"/>
</dbReference>
<gene>
    <name evidence="1" type="ORF">K2173_025692</name>
</gene>